<name>A0A6A6UC63_9PEZI</name>
<accession>A0A6A6UC63</accession>
<dbReference type="EMBL" id="MU004234">
    <property type="protein sequence ID" value="KAF2669869.1"/>
    <property type="molecule type" value="Genomic_DNA"/>
</dbReference>
<evidence type="ECO:0000313" key="1">
    <source>
        <dbReference type="EMBL" id="KAF2669869.1"/>
    </source>
</evidence>
<gene>
    <name evidence="1" type="ORF">BT63DRAFT_423848</name>
</gene>
<keyword evidence="2" id="KW-1185">Reference proteome</keyword>
<reference evidence="1" key="1">
    <citation type="journal article" date="2020" name="Stud. Mycol.">
        <title>101 Dothideomycetes genomes: a test case for predicting lifestyles and emergence of pathogens.</title>
        <authorList>
            <person name="Haridas S."/>
            <person name="Albert R."/>
            <person name="Binder M."/>
            <person name="Bloem J."/>
            <person name="Labutti K."/>
            <person name="Salamov A."/>
            <person name="Andreopoulos B."/>
            <person name="Baker S."/>
            <person name="Barry K."/>
            <person name="Bills G."/>
            <person name="Bluhm B."/>
            <person name="Cannon C."/>
            <person name="Castanera R."/>
            <person name="Culley D."/>
            <person name="Daum C."/>
            <person name="Ezra D."/>
            <person name="Gonzalez J."/>
            <person name="Henrissat B."/>
            <person name="Kuo A."/>
            <person name="Liang C."/>
            <person name="Lipzen A."/>
            <person name="Lutzoni F."/>
            <person name="Magnuson J."/>
            <person name="Mondo S."/>
            <person name="Nolan M."/>
            <person name="Ohm R."/>
            <person name="Pangilinan J."/>
            <person name="Park H.-J."/>
            <person name="Ramirez L."/>
            <person name="Alfaro M."/>
            <person name="Sun H."/>
            <person name="Tritt A."/>
            <person name="Yoshinaga Y."/>
            <person name="Zwiers L.-H."/>
            <person name="Turgeon B."/>
            <person name="Goodwin S."/>
            <person name="Spatafora J."/>
            <person name="Crous P."/>
            <person name="Grigoriev I."/>
        </authorList>
    </citation>
    <scope>NUCLEOTIDE SEQUENCE</scope>
    <source>
        <strain evidence="1">CBS 115976</strain>
    </source>
</reference>
<proteinExistence type="predicted"/>
<protein>
    <submittedName>
        <fullName evidence="1">Uncharacterized protein</fullName>
    </submittedName>
</protein>
<sequence length="53" mass="5562">MAGFNGGGMATVFKIAKEMARLVQGGQKLEDTGIPKISMANQESLECGFSSQP</sequence>
<organism evidence="1 2">
    <name type="scientific">Microthyrium microscopicum</name>
    <dbReference type="NCBI Taxonomy" id="703497"/>
    <lineage>
        <taxon>Eukaryota</taxon>
        <taxon>Fungi</taxon>
        <taxon>Dikarya</taxon>
        <taxon>Ascomycota</taxon>
        <taxon>Pezizomycotina</taxon>
        <taxon>Dothideomycetes</taxon>
        <taxon>Dothideomycetes incertae sedis</taxon>
        <taxon>Microthyriales</taxon>
        <taxon>Microthyriaceae</taxon>
        <taxon>Microthyrium</taxon>
    </lineage>
</organism>
<dbReference type="Proteomes" id="UP000799302">
    <property type="component" value="Unassembled WGS sequence"/>
</dbReference>
<dbReference type="AlphaFoldDB" id="A0A6A6UC63"/>
<evidence type="ECO:0000313" key="2">
    <source>
        <dbReference type="Proteomes" id="UP000799302"/>
    </source>
</evidence>